<keyword evidence="1" id="KW-1133">Transmembrane helix</keyword>
<keyword evidence="1" id="KW-0472">Membrane</keyword>
<dbReference type="InterPro" id="IPR052173">
    <property type="entry name" value="Beta-lactam_resp_regulator"/>
</dbReference>
<dbReference type="OrthoDB" id="9816453at2"/>
<gene>
    <name evidence="3" type="ORF">Desgi_3178</name>
</gene>
<name>R4KH75_9FIRM</name>
<feature type="transmembrane region" description="Helical" evidence="1">
    <location>
        <begin position="117"/>
        <end position="143"/>
    </location>
</feature>
<dbReference type="HOGENOM" id="CLU_482925_0_0_9"/>
<dbReference type="CDD" id="cd02696">
    <property type="entry name" value="MurNAc-LAA"/>
    <property type="match status" value="1"/>
</dbReference>
<sequence>MEMLSIIFARVLYSSLIAGIIIVLLLIVKKSLPYRLSGRVYHIFWLIVLIRLVLPFQIESPFNITGIFPETPLIANYFQEYMSSQADGYSGTETLNSSQYQEDGEYYDKEKTEDYPLWNLGFLSIVWLTGVTVIALVAAIMIIRFKRRSREFERVCDPQINELMQQCCVRLGIKKDIPLYMDSYFRSPCIAGIFTPSIYLPGDICNPIHRHHLEHVLLHELAHYKRKDNICNLCAAMAAMLHWFNPLVWLAIREMRYEREIATDAYVMETLGESAKIPYGNTLIKLAGIFSNRHTPLKLTSFNETSEQMERRITMIKMFKKGSYRLSVLSILCFIIIGALTFTIANGNTPQGVGNSMVNENIKDMVVVIDPGHGGGDWGGRYPFDTSDPKSTEVKEKDINLEISLLLSDMLKESGIQAIMTRQDDSTVELEKRIQFANSYNAALLVSVHNEMHPDSSANGTITSYYHSGDESGYGITGEKAAQIIQSNLVEQLGTKDQGLRNVKLKILEQVNMPAVSTAVSYITNESDREKLMTEEFRVKAAQAICDGIIEVLNEMAATDARGV</sequence>
<dbReference type="SUPFAM" id="SSF53187">
    <property type="entry name" value="Zn-dependent exopeptidases"/>
    <property type="match status" value="1"/>
</dbReference>
<dbReference type="InterPro" id="IPR002508">
    <property type="entry name" value="MurNAc-LAA_cat"/>
</dbReference>
<dbReference type="Gene3D" id="3.40.630.40">
    <property type="entry name" value="Zn-dependent exopeptidases"/>
    <property type="match status" value="1"/>
</dbReference>
<evidence type="ECO:0000256" key="1">
    <source>
        <dbReference type="SAM" id="Phobius"/>
    </source>
</evidence>
<dbReference type="eggNOG" id="COG4219">
    <property type="taxonomic scope" value="Bacteria"/>
</dbReference>
<dbReference type="STRING" id="767817.Desgi_3178"/>
<accession>R4KH75</accession>
<keyword evidence="4" id="KW-1185">Reference proteome</keyword>
<feature type="transmembrane region" description="Helical" evidence="1">
    <location>
        <begin position="40"/>
        <end position="58"/>
    </location>
</feature>
<evidence type="ECO:0000313" key="3">
    <source>
        <dbReference type="EMBL" id="AGL02533.1"/>
    </source>
</evidence>
<dbReference type="EMBL" id="CP003273">
    <property type="protein sequence ID" value="AGL02533.1"/>
    <property type="molecule type" value="Genomic_DNA"/>
</dbReference>
<dbReference type="InterPro" id="IPR008756">
    <property type="entry name" value="Peptidase_M56"/>
</dbReference>
<feature type="transmembrane region" description="Helical" evidence="1">
    <location>
        <begin position="6"/>
        <end position="28"/>
    </location>
</feature>
<dbReference type="Proteomes" id="UP000013520">
    <property type="component" value="Chromosome"/>
</dbReference>
<evidence type="ECO:0000313" key="4">
    <source>
        <dbReference type="Proteomes" id="UP000013520"/>
    </source>
</evidence>
<feature type="domain" description="MurNAc-LAA" evidence="2">
    <location>
        <begin position="434"/>
        <end position="550"/>
    </location>
</feature>
<organism evidence="3 4">
    <name type="scientific">Desulfoscipio gibsoniae DSM 7213</name>
    <dbReference type="NCBI Taxonomy" id="767817"/>
    <lineage>
        <taxon>Bacteria</taxon>
        <taxon>Bacillati</taxon>
        <taxon>Bacillota</taxon>
        <taxon>Clostridia</taxon>
        <taxon>Eubacteriales</taxon>
        <taxon>Desulfallaceae</taxon>
        <taxon>Desulfoscipio</taxon>
    </lineage>
</organism>
<dbReference type="KEGG" id="dgi:Desgi_3178"/>
<dbReference type="Pfam" id="PF01520">
    <property type="entry name" value="Amidase_3"/>
    <property type="match status" value="1"/>
</dbReference>
<dbReference type="AlphaFoldDB" id="R4KH75"/>
<reference evidence="3 4" key="1">
    <citation type="submission" date="2012-01" db="EMBL/GenBank/DDBJ databases">
        <title>Complete sequence of Desulfotomaculum gibsoniae DSM 7213.</title>
        <authorList>
            <consortium name="US DOE Joint Genome Institute"/>
            <person name="Lucas S."/>
            <person name="Han J."/>
            <person name="Lapidus A."/>
            <person name="Cheng J.-F."/>
            <person name="Goodwin L."/>
            <person name="Pitluck S."/>
            <person name="Peters L."/>
            <person name="Ovchinnikova G."/>
            <person name="Teshima H."/>
            <person name="Detter J.C."/>
            <person name="Han C."/>
            <person name="Tapia R."/>
            <person name="Land M."/>
            <person name="Hauser L."/>
            <person name="Kyrpides N."/>
            <person name="Ivanova N."/>
            <person name="Pagani I."/>
            <person name="Parshina S."/>
            <person name="Plugge C."/>
            <person name="Muyzer G."/>
            <person name="Kuever J."/>
            <person name="Ivanova A."/>
            <person name="Nazina T."/>
            <person name="Klenk H.-P."/>
            <person name="Brambilla E."/>
            <person name="Spring S."/>
            <person name="Stams A.F."/>
            <person name="Woyke T."/>
        </authorList>
    </citation>
    <scope>NUCLEOTIDE SEQUENCE [LARGE SCALE GENOMIC DNA]</scope>
    <source>
        <strain evidence="3 4">DSM 7213</strain>
    </source>
</reference>
<proteinExistence type="predicted"/>
<dbReference type="PANTHER" id="PTHR34978">
    <property type="entry name" value="POSSIBLE SENSOR-TRANSDUCER PROTEIN BLAR"/>
    <property type="match status" value="1"/>
</dbReference>
<dbReference type="CDD" id="cd07341">
    <property type="entry name" value="M56_BlaR1_MecR1_like"/>
    <property type="match status" value="1"/>
</dbReference>
<dbReference type="RefSeq" id="WP_006524063.1">
    <property type="nucleotide sequence ID" value="NC_021184.1"/>
</dbReference>
<dbReference type="GO" id="GO:0009253">
    <property type="term" value="P:peptidoglycan catabolic process"/>
    <property type="evidence" value="ECO:0007669"/>
    <property type="project" value="InterPro"/>
</dbReference>
<dbReference type="PANTHER" id="PTHR34978:SF3">
    <property type="entry name" value="SLR0241 PROTEIN"/>
    <property type="match status" value="1"/>
</dbReference>
<dbReference type="GO" id="GO:0008745">
    <property type="term" value="F:N-acetylmuramoyl-L-alanine amidase activity"/>
    <property type="evidence" value="ECO:0007669"/>
    <property type="project" value="InterPro"/>
</dbReference>
<dbReference type="Pfam" id="PF05569">
    <property type="entry name" value="Peptidase_M56"/>
    <property type="match status" value="1"/>
</dbReference>
<dbReference type="SMART" id="SM00646">
    <property type="entry name" value="Ami_3"/>
    <property type="match status" value="1"/>
</dbReference>
<dbReference type="eggNOG" id="COG0860">
    <property type="taxonomic scope" value="Bacteria"/>
</dbReference>
<evidence type="ECO:0000259" key="2">
    <source>
        <dbReference type="SMART" id="SM00646"/>
    </source>
</evidence>
<protein>
    <submittedName>
        <fullName evidence="3">N-acetylmuramoyl-L-alanine amidase</fullName>
    </submittedName>
</protein>
<keyword evidence="1" id="KW-0812">Transmembrane</keyword>
<feature type="transmembrane region" description="Helical" evidence="1">
    <location>
        <begin position="324"/>
        <end position="345"/>
    </location>
</feature>